<reference evidence="3" key="1">
    <citation type="submission" date="2017-11" db="EMBL/GenBank/DDBJ databases">
        <authorList>
            <person name="Zhu W."/>
        </authorList>
    </citation>
    <scope>NUCLEOTIDE SEQUENCE [LARGE SCALE GENOMIC DNA]</scope>
    <source>
        <strain evidence="3">160</strain>
    </source>
</reference>
<feature type="transmembrane region" description="Helical" evidence="1">
    <location>
        <begin position="6"/>
        <end position="25"/>
    </location>
</feature>
<keyword evidence="1" id="KW-0812">Transmembrane</keyword>
<accession>A0A345PMD5</accession>
<organism evidence="2 3">
    <name type="scientific">Oceanobacillus zhaokaii</name>
    <dbReference type="NCBI Taxonomy" id="2052660"/>
    <lineage>
        <taxon>Bacteria</taxon>
        <taxon>Bacillati</taxon>
        <taxon>Bacillota</taxon>
        <taxon>Bacilli</taxon>
        <taxon>Bacillales</taxon>
        <taxon>Bacillaceae</taxon>
        <taxon>Oceanobacillus</taxon>
    </lineage>
</organism>
<keyword evidence="1" id="KW-0472">Membrane</keyword>
<dbReference type="Proteomes" id="UP000253908">
    <property type="component" value="Chromosome"/>
</dbReference>
<sequence length="130" mass="15390">MVVLLFRLLIFISIIMIIYSGIKYLRNPQRKLKVAKEANEFYFLDDANNSKKNLQFVYKGCLFIGEKYLGATEDSFKVVDIHVSVKEPLELEGFTREDIYFLENEILIHYPHSKIEWKHPINQLLLTKLH</sequence>
<dbReference type="KEGG" id="ocn:CUC15_12260"/>
<protein>
    <submittedName>
        <fullName evidence="2">Sigma-w pathway protein ysdB</fullName>
    </submittedName>
</protein>
<evidence type="ECO:0000256" key="1">
    <source>
        <dbReference type="SAM" id="Phobius"/>
    </source>
</evidence>
<dbReference type="OrthoDB" id="2735026at2"/>
<evidence type="ECO:0000313" key="3">
    <source>
        <dbReference type="Proteomes" id="UP000253908"/>
    </source>
</evidence>
<dbReference type="EMBL" id="CP024848">
    <property type="protein sequence ID" value="AXI11165.1"/>
    <property type="molecule type" value="Genomic_DNA"/>
</dbReference>
<gene>
    <name evidence="2" type="ORF">CUC15_12260</name>
</gene>
<keyword evidence="3" id="KW-1185">Reference proteome</keyword>
<name>A0A345PMD5_9BACI</name>
<keyword evidence="1" id="KW-1133">Transmembrane helix</keyword>
<dbReference type="AlphaFoldDB" id="A0A345PMD5"/>
<evidence type="ECO:0000313" key="2">
    <source>
        <dbReference type="EMBL" id="AXI11165.1"/>
    </source>
</evidence>
<proteinExistence type="predicted"/>